<dbReference type="SMART" id="SM01100">
    <property type="entry name" value="CRAL_TRIO_N"/>
    <property type="match status" value="1"/>
</dbReference>
<dbReference type="PANTHER" id="PTHR45657:SF3">
    <property type="entry name" value="TRANSPORTER, PUTATIVE (AFU_ORTHOLOGUE AFUA_5G09260)-RELATED"/>
    <property type="match status" value="1"/>
</dbReference>
<dbReference type="Proteomes" id="UP001218218">
    <property type="component" value="Unassembled WGS sequence"/>
</dbReference>
<dbReference type="CDD" id="cd00170">
    <property type="entry name" value="SEC14"/>
    <property type="match status" value="1"/>
</dbReference>
<accession>A0AAD6ZR11</accession>
<gene>
    <name evidence="2" type="ORF">DFH08DRAFT_879554</name>
</gene>
<dbReference type="SUPFAM" id="SSF52087">
    <property type="entry name" value="CRAL/TRIO domain"/>
    <property type="match status" value="1"/>
</dbReference>
<dbReference type="AlphaFoldDB" id="A0AAD6ZR11"/>
<evidence type="ECO:0000313" key="2">
    <source>
        <dbReference type="EMBL" id="KAJ7334871.1"/>
    </source>
</evidence>
<dbReference type="InterPro" id="IPR011074">
    <property type="entry name" value="CRAL/TRIO_N_dom"/>
</dbReference>
<organism evidence="2 3">
    <name type="scientific">Mycena albidolilacea</name>
    <dbReference type="NCBI Taxonomy" id="1033008"/>
    <lineage>
        <taxon>Eukaryota</taxon>
        <taxon>Fungi</taxon>
        <taxon>Dikarya</taxon>
        <taxon>Basidiomycota</taxon>
        <taxon>Agaricomycotina</taxon>
        <taxon>Agaricomycetes</taxon>
        <taxon>Agaricomycetidae</taxon>
        <taxon>Agaricales</taxon>
        <taxon>Marasmiineae</taxon>
        <taxon>Mycenaceae</taxon>
        <taxon>Mycena</taxon>
    </lineage>
</organism>
<dbReference type="InterPro" id="IPR036865">
    <property type="entry name" value="CRAL-TRIO_dom_sf"/>
</dbReference>
<proteinExistence type="predicted"/>
<dbReference type="Pfam" id="PF03765">
    <property type="entry name" value="CRAL_TRIO_N"/>
    <property type="match status" value="1"/>
</dbReference>
<dbReference type="SMART" id="SM00516">
    <property type="entry name" value="SEC14"/>
    <property type="match status" value="1"/>
</dbReference>
<dbReference type="Gene3D" id="1.10.8.20">
    <property type="entry name" value="N-terminal domain of phosphatidylinositol transfer protein sec14p"/>
    <property type="match status" value="1"/>
</dbReference>
<dbReference type="PROSITE" id="PS50191">
    <property type="entry name" value="CRAL_TRIO"/>
    <property type="match status" value="1"/>
</dbReference>
<sequence>MVTSDPSTSSLDPLEGQFGHLTPEQDAKFVEFKAACEKDGVYQPGKARASLDDAALLRFLRARKFEVAGALKQLKDTETWRETNKLDELYDTFDVDAFEEARKVYHQWTGRRDISGHPVYVYEISHIKNHIASFEKSSKIVSSSASTDAAAPIPGKLRMLCALYENMAEFVLPLCNAVPGRPHPEKPVTATSHIVDVSGMGLMGYWNLKAHMQAASTLASTYYPETLDRVFLIGAPSFFPTVWSWIKRWFDPATTAKIFVLAPADVEPTLTKFMRKEDLPKRYGGELEWEYGMPPKVDGEIAKAVKALEADKPWVRGPLRWVAQPGGGANIVARGTVEGKPRNEVVGVLSGAT</sequence>
<dbReference type="EMBL" id="JARIHO010000032">
    <property type="protein sequence ID" value="KAJ7334871.1"/>
    <property type="molecule type" value="Genomic_DNA"/>
</dbReference>
<dbReference type="PANTHER" id="PTHR45657">
    <property type="entry name" value="CRAL-TRIO DOMAIN-CONTAINING PROTEIN YKL091C-RELATED"/>
    <property type="match status" value="1"/>
</dbReference>
<comment type="caution">
    <text evidence="2">The sequence shown here is derived from an EMBL/GenBank/DDBJ whole genome shotgun (WGS) entry which is preliminary data.</text>
</comment>
<protein>
    <submittedName>
        <fullName evidence="2">CRAL-TRIO domain-containing protein</fullName>
    </submittedName>
</protein>
<feature type="domain" description="CRAL-TRIO" evidence="1">
    <location>
        <begin position="108"/>
        <end position="291"/>
    </location>
</feature>
<reference evidence="2" key="1">
    <citation type="submission" date="2023-03" db="EMBL/GenBank/DDBJ databases">
        <title>Massive genome expansion in bonnet fungi (Mycena s.s.) driven by repeated elements and novel gene families across ecological guilds.</title>
        <authorList>
            <consortium name="Lawrence Berkeley National Laboratory"/>
            <person name="Harder C.B."/>
            <person name="Miyauchi S."/>
            <person name="Viragh M."/>
            <person name="Kuo A."/>
            <person name="Thoen E."/>
            <person name="Andreopoulos B."/>
            <person name="Lu D."/>
            <person name="Skrede I."/>
            <person name="Drula E."/>
            <person name="Henrissat B."/>
            <person name="Morin E."/>
            <person name="Kohler A."/>
            <person name="Barry K."/>
            <person name="LaButti K."/>
            <person name="Morin E."/>
            <person name="Salamov A."/>
            <person name="Lipzen A."/>
            <person name="Mereny Z."/>
            <person name="Hegedus B."/>
            <person name="Baldrian P."/>
            <person name="Stursova M."/>
            <person name="Weitz H."/>
            <person name="Taylor A."/>
            <person name="Grigoriev I.V."/>
            <person name="Nagy L.G."/>
            <person name="Martin F."/>
            <person name="Kauserud H."/>
        </authorList>
    </citation>
    <scope>NUCLEOTIDE SEQUENCE</scope>
    <source>
        <strain evidence="2">CBHHK002</strain>
    </source>
</reference>
<dbReference type="Gene3D" id="3.40.525.10">
    <property type="entry name" value="CRAL-TRIO lipid binding domain"/>
    <property type="match status" value="1"/>
</dbReference>
<evidence type="ECO:0000313" key="3">
    <source>
        <dbReference type="Proteomes" id="UP001218218"/>
    </source>
</evidence>
<dbReference type="InterPro" id="IPR001251">
    <property type="entry name" value="CRAL-TRIO_dom"/>
</dbReference>
<dbReference type="Pfam" id="PF00650">
    <property type="entry name" value="CRAL_TRIO"/>
    <property type="match status" value="1"/>
</dbReference>
<name>A0AAD6ZR11_9AGAR</name>
<keyword evidence="3" id="KW-1185">Reference proteome</keyword>
<dbReference type="InterPro" id="IPR051026">
    <property type="entry name" value="PI/PC_transfer"/>
</dbReference>
<dbReference type="SUPFAM" id="SSF46938">
    <property type="entry name" value="CRAL/TRIO N-terminal domain"/>
    <property type="match status" value="1"/>
</dbReference>
<evidence type="ECO:0000259" key="1">
    <source>
        <dbReference type="PROSITE" id="PS50191"/>
    </source>
</evidence>
<dbReference type="InterPro" id="IPR036273">
    <property type="entry name" value="CRAL/TRIO_N_dom_sf"/>
</dbReference>